<evidence type="ECO:0000313" key="1">
    <source>
        <dbReference type="EMBL" id="KAK9921895.1"/>
    </source>
</evidence>
<evidence type="ECO:0000313" key="2">
    <source>
        <dbReference type="Proteomes" id="UP001457282"/>
    </source>
</evidence>
<sequence length="183" mass="20334">MEPVLLSPFSASLFMPQTITKQLLCPNHTVSPNLHSNPASIRLHQPHNHSHIAPVLCPSHFPITTITNSSTMEPCLFNKSPSQQPFKSLHIPSRDHVTTTSFQTSSPNSRPLPPLPPIHHHLISHEFCNHHRSIMASQSHSSQATPPSIMVRAHQKPHIISSTPINLQSPCSIQTRYFLCISA</sequence>
<accession>A0AAW1WD06</accession>
<dbReference type="AlphaFoldDB" id="A0AAW1WD06"/>
<keyword evidence="2" id="KW-1185">Reference proteome</keyword>
<proteinExistence type="predicted"/>
<name>A0AAW1WD06_RUBAR</name>
<comment type="caution">
    <text evidence="1">The sequence shown here is derived from an EMBL/GenBank/DDBJ whole genome shotgun (WGS) entry which is preliminary data.</text>
</comment>
<dbReference type="EMBL" id="JBEDUW010000006">
    <property type="protein sequence ID" value="KAK9921895.1"/>
    <property type="molecule type" value="Genomic_DNA"/>
</dbReference>
<dbReference type="Proteomes" id="UP001457282">
    <property type="component" value="Unassembled WGS sequence"/>
</dbReference>
<reference evidence="1 2" key="1">
    <citation type="journal article" date="2023" name="G3 (Bethesda)">
        <title>A chromosome-length genome assembly and annotation of blackberry (Rubus argutus, cv. 'Hillquist').</title>
        <authorList>
            <person name="Bruna T."/>
            <person name="Aryal R."/>
            <person name="Dudchenko O."/>
            <person name="Sargent D.J."/>
            <person name="Mead D."/>
            <person name="Buti M."/>
            <person name="Cavallini A."/>
            <person name="Hytonen T."/>
            <person name="Andres J."/>
            <person name="Pham M."/>
            <person name="Weisz D."/>
            <person name="Mascagni F."/>
            <person name="Usai G."/>
            <person name="Natali L."/>
            <person name="Bassil N."/>
            <person name="Fernandez G.E."/>
            <person name="Lomsadze A."/>
            <person name="Armour M."/>
            <person name="Olukolu B."/>
            <person name="Poorten T."/>
            <person name="Britton C."/>
            <person name="Davik J."/>
            <person name="Ashrafi H."/>
            <person name="Aiden E.L."/>
            <person name="Borodovsky M."/>
            <person name="Worthington M."/>
        </authorList>
    </citation>
    <scope>NUCLEOTIDE SEQUENCE [LARGE SCALE GENOMIC DNA]</scope>
    <source>
        <strain evidence="1">PI 553951</strain>
    </source>
</reference>
<gene>
    <name evidence="1" type="ORF">M0R45_030388</name>
</gene>
<organism evidence="1 2">
    <name type="scientific">Rubus argutus</name>
    <name type="common">Southern blackberry</name>
    <dbReference type="NCBI Taxonomy" id="59490"/>
    <lineage>
        <taxon>Eukaryota</taxon>
        <taxon>Viridiplantae</taxon>
        <taxon>Streptophyta</taxon>
        <taxon>Embryophyta</taxon>
        <taxon>Tracheophyta</taxon>
        <taxon>Spermatophyta</taxon>
        <taxon>Magnoliopsida</taxon>
        <taxon>eudicotyledons</taxon>
        <taxon>Gunneridae</taxon>
        <taxon>Pentapetalae</taxon>
        <taxon>rosids</taxon>
        <taxon>fabids</taxon>
        <taxon>Rosales</taxon>
        <taxon>Rosaceae</taxon>
        <taxon>Rosoideae</taxon>
        <taxon>Rosoideae incertae sedis</taxon>
        <taxon>Rubus</taxon>
    </lineage>
</organism>
<protein>
    <submittedName>
        <fullName evidence="1">Uncharacterized protein</fullName>
    </submittedName>
</protein>